<sequence>MYTVAFSFSQLHFALLAFSSLRNNTHRETDTGREKEREGIPLALAWSWEIVDNQVRLNEIIV</sequence>
<comment type="caution">
    <text evidence="1">The sequence shown here is derived from an EMBL/GenBank/DDBJ whole genome shotgun (WGS) entry which is preliminary data.</text>
</comment>
<keyword evidence="2" id="KW-1185">Reference proteome</keyword>
<organism evidence="1 2">
    <name type="scientific">Tripterygium wilfordii</name>
    <name type="common">Thunder God vine</name>
    <dbReference type="NCBI Taxonomy" id="458696"/>
    <lineage>
        <taxon>Eukaryota</taxon>
        <taxon>Viridiplantae</taxon>
        <taxon>Streptophyta</taxon>
        <taxon>Embryophyta</taxon>
        <taxon>Tracheophyta</taxon>
        <taxon>Spermatophyta</taxon>
        <taxon>Magnoliopsida</taxon>
        <taxon>eudicotyledons</taxon>
        <taxon>Gunneridae</taxon>
        <taxon>Pentapetalae</taxon>
        <taxon>rosids</taxon>
        <taxon>fabids</taxon>
        <taxon>Celastrales</taxon>
        <taxon>Celastraceae</taxon>
        <taxon>Tripterygium</taxon>
    </lineage>
</organism>
<dbReference type="AlphaFoldDB" id="A0A7J7D505"/>
<gene>
    <name evidence="1" type="ORF">HS088_TW10G00355</name>
</gene>
<accession>A0A7J7D505</accession>
<evidence type="ECO:0000313" key="2">
    <source>
        <dbReference type="Proteomes" id="UP000593562"/>
    </source>
</evidence>
<dbReference type="EMBL" id="JAAARO010000010">
    <property type="protein sequence ID" value="KAF5741358.1"/>
    <property type="molecule type" value="Genomic_DNA"/>
</dbReference>
<name>A0A7J7D505_TRIWF</name>
<protein>
    <submittedName>
        <fullName evidence="1">Uncharacterized protein</fullName>
    </submittedName>
</protein>
<proteinExistence type="predicted"/>
<evidence type="ECO:0000313" key="1">
    <source>
        <dbReference type="EMBL" id="KAF5741358.1"/>
    </source>
</evidence>
<dbReference type="InParanoid" id="A0A7J7D505"/>
<reference evidence="1 2" key="1">
    <citation type="journal article" date="2020" name="Nat. Commun.">
        <title>Genome of Tripterygium wilfordii and identification of cytochrome P450 involved in triptolide biosynthesis.</title>
        <authorList>
            <person name="Tu L."/>
            <person name="Su P."/>
            <person name="Zhang Z."/>
            <person name="Gao L."/>
            <person name="Wang J."/>
            <person name="Hu T."/>
            <person name="Zhou J."/>
            <person name="Zhang Y."/>
            <person name="Zhao Y."/>
            <person name="Liu Y."/>
            <person name="Song Y."/>
            <person name="Tong Y."/>
            <person name="Lu Y."/>
            <person name="Yang J."/>
            <person name="Xu C."/>
            <person name="Jia M."/>
            <person name="Peters R.J."/>
            <person name="Huang L."/>
            <person name="Gao W."/>
        </authorList>
    </citation>
    <scope>NUCLEOTIDE SEQUENCE [LARGE SCALE GENOMIC DNA]</scope>
    <source>
        <strain evidence="2">cv. XIE 37</strain>
        <tissue evidence="1">Leaf</tissue>
    </source>
</reference>
<dbReference type="Proteomes" id="UP000593562">
    <property type="component" value="Unassembled WGS sequence"/>
</dbReference>